<sequence length="190" mass="20782">MGFSEDGICDAVEMTERSSTGTHQHRADGLEISTGVVNGLGLVFIRLLEKCRYKAFKGNVKGSQPRLRHNIQAHLERSKGVRTHGAQSQDTLAPIDGRWGRHNGHFPGNQRSRSRHGSLFPRLISITIVAIIGLTPVPRGGRDGRSCLFHGEEITNILMYIPPSSPPPSSSSSLLLFHLPYETPPSNLSA</sequence>
<organism evidence="3">
    <name type="scientific">Dissoconium aciculare CBS 342.82</name>
    <dbReference type="NCBI Taxonomy" id="1314786"/>
    <lineage>
        <taxon>Eukaryota</taxon>
        <taxon>Fungi</taxon>
        <taxon>Dikarya</taxon>
        <taxon>Ascomycota</taxon>
        <taxon>Pezizomycotina</taxon>
        <taxon>Dothideomycetes</taxon>
        <taxon>Dothideomycetidae</taxon>
        <taxon>Mycosphaerellales</taxon>
        <taxon>Dissoconiaceae</taxon>
        <taxon>Dissoconium</taxon>
    </lineage>
</organism>
<accession>A0A6J3M9I1</accession>
<evidence type="ECO:0000313" key="3">
    <source>
        <dbReference type="RefSeq" id="XP_033461315.1"/>
    </source>
</evidence>
<gene>
    <name evidence="3" type="ORF">K489DRAFT_178900</name>
</gene>
<name>A0A6J3M9I1_9PEZI</name>
<reference evidence="3" key="2">
    <citation type="submission" date="2020-04" db="EMBL/GenBank/DDBJ databases">
        <authorList>
            <consortium name="NCBI Genome Project"/>
        </authorList>
    </citation>
    <scope>NUCLEOTIDE SEQUENCE</scope>
    <source>
        <strain evidence="3">CBS 342.82</strain>
    </source>
</reference>
<evidence type="ECO:0000313" key="2">
    <source>
        <dbReference type="Proteomes" id="UP000504637"/>
    </source>
</evidence>
<feature type="region of interest" description="Disordered" evidence="1">
    <location>
        <begin position="78"/>
        <end position="115"/>
    </location>
</feature>
<proteinExistence type="predicted"/>
<keyword evidence="2" id="KW-1185">Reference proteome</keyword>
<reference evidence="3" key="3">
    <citation type="submission" date="2025-08" db="UniProtKB">
        <authorList>
            <consortium name="RefSeq"/>
        </authorList>
    </citation>
    <scope>IDENTIFICATION</scope>
    <source>
        <strain evidence="3">CBS 342.82</strain>
    </source>
</reference>
<dbReference type="AlphaFoldDB" id="A0A6J3M9I1"/>
<reference evidence="3" key="1">
    <citation type="submission" date="2020-01" db="EMBL/GenBank/DDBJ databases">
        <authorList>
            <consortium name="DOE Joint Genome Institute"/>
            <person name="Haridas S."/>
            <person name="Albert R."/>
            <person name="Binder M."/>
            <person name="Bloem J."/>
            <person name="Labutti K."/>
            <person name="Salamov A."/>
            <person name="Andreopoulos B."/>
            <person name="Baker S.E."/>
            <person name="Barry K."/>
            <person name="Bills G."/>
            <person name="Bluhm B.H."/>
            <person name="Cannon C."/>
            <person name="Castanera R."/>
            <person name="Culley D.E."/>
            <person name="Daum C."/>
            <person name="Ezra D."/>
            <person name="Gonzalez J.B."/>
            <person name="Henrissat B."/>
            <person name="Kuo A."/>
            <person name="Liang C."/>
            <person name="Lipzen A."/>
            <person name="Lutzoni F."/>
            <person name="Magnuson J."/>
            <person name="Mondo S."/>
            <person name="Nolan M."/>
            <person name="Ohm R."/>
            <person name="Pangilinan J."/>
            <person name="Park H.-J."/>
            <person name="Ramirez L."/>
            <person name="Alfaro M."/>
            <person name="Sun H."/>
            <person name="Tritt A."/>
            <person name="Yoshinaga Y."/>
            <person name="Zwiers L.-H."/>
            <person name="Turgeon B.G."/>
            <person name="Goodwin S.B."/>
            <person name="Spatafora J.W."/>
            <person name="Crous P.W."/>
            <person name="Grigoriev I.V."/>
        </authorList>
    </citation>
    <scope>NUCLEOTIDE SEQUENCE</scope>
    <source>
        <strain evidence="3">CBS 342.82</strain>
    </source>
</reference>
<dbReference type="GeneID" id="54357242"/>
<dbReference type="RefSeq" id="XP_033461315.1">
    <property type="nucleotide sequence ID" value="XM_033599443.1"/>
</dbReference>
<evidence type="ECO:0000256" key="1">
    <source>
        <dbReference type="SAM" id="MobiDB-lite"/>
    </source>
</evidence>
<dbReference type="Proteomes" id="UP000504637">
    <property type="component" value="Unplaced"/>
</dbReference>
<protein>
    <submittedName>
        <fullName evidence="3">Uncharacterized protein</fullName>
    </submittedName>
</protein>